<dbReference type="RefSeq" id="WP_126795941.1">
    <property type="nucleotide sequence ID" value="NZ_CP060720.1"/>
</dbReference>
<keyword evidence="4" id="KW-1185">Reference proteome</keyword>
<evidence type="ECO:0000259" key="1">
    <source>
        <dbReference type="Pfam" id="PF13304"/>
    </source>
</evidence>
<gene>
    <name evidence="3" type="ORF">CBF28_12930</name>
</gene>
<dbReference type="GO" id="GO:0005524">
    <property type="term" value="F:ATP binding"/>
    <property type="evidence" value="ECO:0007669"/>
    <property type="project" value="InterPro"/>
</dbReference>
<dbReference type="Gene3D" id="3.40.50.300">
    <property type="entry name" value="P-loop containing nucleotide triphosphate hydrolases"/>
    <property type="match status" value="1"/>
</dbReference>
<dbReference type="InterPro" id="IPR003959">
    <property type="entry name" value="ATPase_AAA_core"/>
</dbReference>
<evidence type="ECO:0000313" key="3">
    <source>
        <dbReference type="EMBL" id="RSU10798.1"/>
    </source>
</evidence>
<dbReference type="Pfam" id="PF13304">
    <property type="entry name" value="AAA_21"/>
    <property type="match status" value="1"/>
</dbReference>
<dbReference type="GO" id="GO:0016887">
    <property type="term" value="F:ATP hydrolysis activity"/>
    <property type="evidence" value="ECO:0007669"/>
    <property type="project" value="InterPro"/>
</dbReference>
<sequence length="446" mass="52099">METIADKLEILNQRRNYLIGPNSSGKTHTLKEVFERNEDTTLFFDEIGEYSFLKSRNKVQIDNNIYVYSNEQSRGQETAELPNTEVINENSLSIIKKIRDIQSNIILKSNSSGITKLKRILDVLLTMNLNSIEIVIFDEPENFLDETNLKYIVDLLDSFNKANIQIFIATHSARFLELSSVRIDELFVCSISLNEGNIDYKVTNRTMEDIKKLYTNIRDNIENDVIKNGHTIKHADMFKKINLLNRGELNEHHEGIFISEGKVLELYLNTIIESFEFYQTLLYRKVIIVEGLTEKLILQKVPLNDLDYQNFYFSNGKIHFPFYIELFKFFGLDVVAMFDSDEAPSNETNGSSKFVYKLTCYLKQKYLEDTRVKLIVSQSKDLEQDYEVNQILDDFSDDSGINKNKLSGDNFFKPYIASFCFEENNWKYEQLSRKIIGEDDNRFEFN</sequence>
<proteinExistence type="predicted"/>
<protein>
    <submittedName>
        <fullName evidence="3">Uncharacterized protein</fullName>
    </submittedName>
</protein>
<dbReference type="Proteomes" id="UP000288028">
    <property type="component" value="Unassembled WGS sequence"/>
</dbReference>
<dbReference type="GeneID" id="95579405"/>
<dbReference type="Pfam" id="PF20469">
    <property type="entry name" value="OLD-like_TOPRIM"/>
    <property type="match status" value="1"/>
</dbReference>
<name>A0A430ARW0_9ENTE</name>
<evidence type="ECO:0000313" key="4">
    <source>
        <dbReference type="Proteomes" id="UP000288028"/>
    </source>
</evidence>
<feature type="domain" description="ATPase AAA-type core" evidence="1">
    <location>
        <begin position="108"/>
        <end position="176"/>
    </location>
</feature>
<organism evidence="3 4">
    <name type="scientific">Vagococcus carniphilus</name>
    <dbReference type="NCBI Taxonomy" id="218144"/>
    <lineage>
        <taxon>Bacteria</taxon>
        <taxon>Bacillati</taxon>
        <taxon>Bacillota</taxon>
        <taxon>Bacilli</taxon>
        <taxon>Lactobacillales</taxon>
        <taxon>Enterococcaceae</taxon>
        <taxon>Vagococcus</taxon>
    </lineage>
</organism>
<dbReference type="InterPro" id="IPR027417">
    <property type="entry name" value="P-loop_NTPase"/>
</dbReference>
<dbReference type="OrthoDB" id="2987763at2"/>
<accession>A0A430ARW0</accession>
<dbReference type="SUPFAM" id="SSF52540">
    <property type="entry name" value="P-loop containing nucleoside triphosphate hydrolases"/>
    <property type="match status" value="1"/>
</dbReference>
<dbReference type="PANTHER" id="PTHR43581">
    <property type="entry name" value="ATP/GTP PHOSPHATASE"/>
    <property type="match status" value="1"/>
</dbReference>
<dbReference type="AlphaFoldDB" id="A0A430ARW0"/>
<dbReference type="PANTHER" id="PTHR43581:SF2">
    <property type="entry name" value="EXCINUCLEASE ATPASE SUBUNIT"/>
    <property type="match status" value="1"/>
</dbReference>
<evidence type="ECO:0000259" key="2">
    <source>
        <dbReference type="Pfam" id="PF20469"/>
    </source>
</evidence>
<dbReference type="InterPro" id="IPR034139">
    <property type="entry name" value="TOPRIM_OLD"/>
</dbReference>
<dbReference type="InterPro" id="IPR051396">
    <property type="entry name" value="Bact_Antivir_Def_Nuclease"/>
</dbReference>
<feature type="domain" description="OLD protein-like TOPRIM" evidence="2">
    <location>
        <begin position="283"/>
        <end position="341"/>
    </location>
</feature>
<comment type="caution">
    <text evidence="3">The sequence shown here is derived from an EMBL/GenBank/DDBJ whole genome shotgun (WGS) entry which is preliminary data.</text>
</comment>
<reference evidence="3 4" key="1">
    <citation type="submission" date="2017-05" db="EMBL/GenBank/DDBJ databases">
        <title>Vagococcus spp. assemblies.</title>
        <authorList>
            <person name="Gulvik C.A."/>
        </authorList>
    </citation>
    <scope>NUCLEOTIDE SEQUENCE [LARGE SCALE GENOMIC DNA]</scope>
    <source>
        <strain evidence="3 4">SS1714</strain>
    </source>
</reference>
<dbReference type="EMBL" id="NGKB01000016">
    <property type="protein sequence ID" value="RSU10798.1"/>
    <property type="molecule type" value="Genomic_DNA"/>
</dbReference>